<dbReference type="RefSeq" id="WP_271715565.1">
    <property type="nucleotide sequence ID" value="NZ_AP024169.1"/>
</dbReference>
<feature type="domain" description="DUF434" evidence="1">
    <location>
        <begin position="24"/>
        <end position="79"/>
    </location>
</feature>
<evidence type="ECO:0000313" key="4">
    <source>
        <dbReference type="Proteomes" id="UP000595897"/>
    </source>
</evidence>
<gene>
    <name evidence="3" type="ORF">bsdtb5_16320</name>
</gene>
<accession>A0A7R7IC89</accession>
<feature type="domain" description="DUF5616" evidence="2">
    <location>
        <begin position="85"/>
        <end position="218"/>
    </location>
</feature>
<name>A0A7R7IC89_9FIRM</name>
<dbReference type="EMBL" id="AP024169">
    <property type="protein sequence ID" value="BCN30337.1"/>
    <property type="molecule type" value="Genomic_DNA"/>
</dbReference>
<dbReference type="Pfam" id="PF18481">
    <property type="entry name" value="DUF5616"/>
    <property type="match status" value="1"/>
</dbReference>
<dbReference type="PANTHER" id="PTHR42252">
    <property type="entry name" value="DUF5616 DOMAIN-CONTAINING PROTEIN"/>
    <property type="match status" value="1"/>
</dbReference>
<protein>
    <recommendedName>
        <fullName evidence="5">DUF434 domain-containing protein</fullName>
    </recommendedName>
</protein>
<evidence type="ECO:0000259" key="1">
    <source>
        <dbReference type="Pfam" id="PF04256"/>
    </source>
</evidence>
<evidence type="ECO:0000259" key="2">
    <source>
        <dbReference type="Pfam" id="PF18481"/>
    </source>
</evidence>
<dbReference type="PANTHER" id="PTHR42252:SF1">
    <property type="entry name" value="DUF434 DOMAIN-CONTAINING PROTEIN"/>
    <property type="match status" value="1"/>
</dbReference>
<dbReference type="KEGG" id="ahb:bsdtb5_16320"/>
<dbReference type="Proteomes" id="UP000595897">
    <property type="component" value="Chromosome"/>
</dbReference>
<dbReference type="Pfam" id="PF04256">
    <property type="entry name" value="DUF434"/>
    <property type="match status" value="1"/>
</dbReference>
<proteinExistence type="predicted"/>
<dbReference type="InterPro" id="IPR007368">
    <property type="entry name" value="DUF434"/>
</dbReference>
<organism evidence="3 4">
    <name type="scientific">Anaeromicropila herbilytica</name>
    <dbReference type="NCBI Taxonomy" id="2785025"/>
    <lineage>
        <taxon>Bacteria</taxon>
        <taxon>Bacillati</taxon>
        <taxon>Bacillota</taxon>
        <taxon>Clostridia</taxon>
        <taxon>Lachnospirales</taxon>
        <taxon>Lachnospiraceae</taxon>
        <taxon>Anaeromicropila</taxon>
    </lineage>
</organism>
<keyword evidence="4" id="KW-1185">Reference proteome</keyword>
<sequence length="243" mass="27348">MTTSRNRGASPNDSKEFGEIALEKLSRAGCDIYYLLNQGYHIKGATEYVGNHYLLSTRQRMALTRSISSQSDIISRTSKQVQGGLEDATVNIDGFNTIITLEVALCGSLLLKGLDGAIRDLAGLRGNYRIIDKTELAIDLIGEMLNSQKVKNAIFYIDEPISNSGRLRELILCRLRQYGFDSEVQILHNVDSVLEKLEYVITSDAIILDRCISWINLNDMIISEKLDDYRNNKNYVDFGKLIK</sequence>
<evidence type="ECO:0008006" key="5">
    <source>
        <dbReference type="Google" id="ProtNLM"/>
    </source>
</evidence>
<dbReference type="InterPro" id="IPR041652">
    <property type="entry name" value="DUF5616"/>
</dbReference>
<dbReference type="AlphaFoldDB" id="A0A7R7IC89"/>
<reference evidence="3 4" key="1">
    <citation type="submission" date="2020-11" db="EMBL/GenBank/DDBJ databases">
        <title>Draft genome sequencing of a Lachnospiraceae strain isolated from anoxic soil subjected to BSD treatment.</title>
        <authorList>
            <person name="Uek A."/>
            <person name="Tonouchi A."/>
        </authorList>
    </citation>
    <scope>NUCLEOTIDE SEQUENCE [LARGE SCALE GENOMIC DNA]</scope>
    <source>
        <strain evidence="3 4">TB5</strain>
    </source>
</reference>
<evidence type="ECO:0000313" key="3">
    <source>
        <dbReference type="EMBL" id="BCN30337.1"/>
    </source>
</evidence>